<dbReference type="InterPro" id="IPR019557">
    <property type="entry name" value="AminoTfrase-like_pln_mobile"/>
</dbReference>
<dbReference type="Pfam" id="PF10536">
    <property type="entry name" value="PMD"/>
    <property type="match status" value="1"/>
</dbReference>
<evidence type="ECO:0000313" key="2">
    <source>
        <dbReference type="EnsemblPlants" id="EMT26896"/>
    </source>
</evidence>
<reference evidence="2" key="1">
    <citation type="submission" date="2015-06" db="UniProtKB">
        <authorList>
            <consortium name="EnsemblPlants"/>
        </authorList>
    </citation>
    <scope>IDENTIFICATION</scope>
</reference>
<name>M8CT36_AEGTA</name>
<evidence type="ECO:0000259" key="1">
    <source>
        <dbReference type="Pfam" id="PF10536"/>
    </source>
</evidence>
<proteinExistence type="predicted"/>
<organism evidence="2">
    <name type="scientific">Aegilops tauschii</name>
    <name type="common">Tausch's goatgrass</name>
    <name type="synonym">Aegilops squarrosa</name>
    <dbReference type="NCBI Taxonomy" id="37682"/>
    <lineage>
        <taxon>Eukaryota</taxon>
        <taxon>Viridiplantae</taxon>
        <taxon>Streptophyta</taxon>
        <taxon>Embryophyta</taxon>
        <taxon>Tracheophyta</taxon>
        <taxon>Spermatophyta</taxon>
        <taxon>Magnoliopsida</taxon>
        <taxon>Liliopsida</taxon>
        <taxon>Poales</taxon>
        <taxon>Poaceae</taxon>
        <taxon>BOP clade</taxon>
        <taxon>Pooideae</taxon>
        <taxon>Triticodae</taxon>
        <taxon>Triticeae</taxon>
        <taxon>Triticinae</taxon>
        <taxon>Aegilops</taxon>
    </lineage>
</organism>
<dbReference type="PANTHER" id="PTHR36607:SF27">
    <property type="entry name" value="AMINOTRANSFERASE-LIKE PLANT MOBILE DOMAIN-CONTAINING PROTEIN"/>
    <property type="match status" value="1"/>
</dbReference>
<dbReference type="EnsemblPlants" id="EMT26896">
    <property type="protein sequence ID" value="EMT26896"/>
    <property type="gene ID" value="F775_23846"/>
</dbReference>
<accession>M8CT36</accession>
<dbReference type="PANTHER" id="PTHR36607">
    <property type="entry name" value="1,2-DIHYDROXY-3-KETO-5-METHYLTHIOPENTENE DIOXYGENASE 4"/>
    <property type="match status" value="1"/>
</dbReference>
<dbReference type="AlphaFoldDB" id="M8CT36"/>
<feature type="domain" description="Aminotransferase-like plant mobile" evidence="1">
    <location>
        <begin position="182"/>
        <end position="410"/>
    </location>
</feature>
<sequence>MAHGEGPVPSNQLSICQLAERHLYGPNTSEEVNPVIGQQVLAHADLTRHPRGWNVGSTLSDYSFHPQAPYPKPDHEAYTLGIRMVAKGLGWDGHTVDYVPQPNGYVEWGISILNNHSFCLKGKAENTDYIYGAIYCSLGLPSVGDPYEEYVPSIDDLEPSKLMFPNFLSGLLEEFSWLSRENGSVTFQVWCDHFHNKRERTSSFTSLREQHMYVAAFIAHWLCSYVVVGGGPYIRPGVLLMASWIVSGRKISLAPSALCSLYYSLRRISMHPVAPSYEKRLWPVHYIAGWMGLYLRKPFTDKVKGKHLLDVKQLPMQPTMVKTMFRVPVTFTPAKARIFLDDRANIFWNPYTPKNLVGVDQLQRSFTISSHQGMLPWGRATDVDDLCIAEPYHPGRVARQLTLRQQVPYAPLVSVYTKKDIGVAYAYWSHLIRSDQGEIQYLLNDAHEAFSPVAWNNWWVGFMKPFNNIFNTLRMGISNGPNYNPRKRNFLKHGEEYIVPRKLSENDFVVIKEVSAREEANFKDAVATQPMKSIEQSGVPKSVIALGSSSAHPLLVASDDLPETAPATGGQKRRNFLPTHADEEERLPLKRKLDFSEKYDFSEPITLDGPSLDVELSSLVNDEDFGHVLTGEKDHGLGDLFDLSFKDYTIGECGTSRLPSSPGCDQEIRHSQDPEVMVVSGKGAQIDCSFIKDMFVDATDFVRRMMLESVSQMLPTQVPEVAKVQAILVGLIDLSKKLEGGQTKFTRESERDEHVLAEVELKIKSGHEVSKAIIEDLSAVEKKCTEIEAREAELKAQLEEVTAILDRLKLEMEQRRQAHDAHQSEQKKLVKSLQDTNAGKCTRLAEFKQKTADLKTEASQLLNSLQNWRAP</sequence>
<protein>
    <recommendedName>
        <fullName evidence="1">Aminotransferase-like plant mobile domain-containing protein</fullName>
    </recommendedName>
</protein>